<dbReference type="AlphaFoldDB" id="A0A084SVA4"/>
<evidence type="ECO:0008006" key="3">
    <source>
        <dbReference type="Google" id="ProtNLM"/>
    </source>
</evidence>
<reference evidence="1 2" key="1">
    <citation type="submission" date="2014-07" db="EMBL/GenBank/DDBJ databases">
        <title>Draft Genome Sequence of Gephyronic Acid Producer, Cystobacter violaceus Strain Cb vi76.</title>
        <authorList>
            <person name="Stevens D.C."/>
            <person name="Young J."/>
            <person name="Carmichael R."/>
            <person name="Tan J."/>
            <person name="Taylor R.E."/>
        </authorList>
    </citation>
    <scope>NUCLEOTIDE SEQUENCE [LARGE SCALE GENOMIC DNA]</scope>
    <source>
        <strain evidence="1 2">Cb vi76</strain>
    </source>
</reference>
<protein>
    <recommendedName>
        <fullName evidence="3">Lipoprotein</fullName>
    </recommendedName>
</protein>
<accession>A0A084SVA4</accession>
<gene>
    <name evidence="1" type="ORF">Q664_15385</name>
</gene>
<dbReference type="RefSeq" id="WP_043395038.1">
    <property type="nucleotide sequence ID" value="NZ_JPMI01000096.1"/>
</dbReference>
<dbReference type="EMBL" id="JPMI01000096">
    <property type="protein sequence ID" value="KFA92389.1"/>
    <property type="molecule type" value="Genomic_DNA"/>
</dbReference>
<comment type="caution">
    <text evidence="1">The sequence shown here is derived from an EMBL/GenBank/DDBJ whole genome shotgun (WGS) entry which is preliminary data.</text>
</comment>
<dbReference type="Proteomes" id="UP000028547">
    <property type="component" value="Unassembled WGS sequence"/>
</dbReference>
<evidence type="ECO:0000313" key="1">
    <source>
        <dbReference type="EMBL" id="KFA92389.1"/>
    </source>
</evidence>
<organism evidence="1 2">
    <name type="scientific">Archangium violaceum Cb vi76</name>
    <dbReference type="NCBI Taxonomy" id="1406225"/>
    <lineage>
        <taxon>Bacteria</taxon>
        <taxon>Pseudomonadati</taxon>
        <taxon>Myxococcota</taxon>
        <taxon>Myxococcia</taxon>
        <taxon>Myxococcales</taxon>
        <taxon>Cystobacterineae</taxon>
        <taxon>Archangiaceae</taxon>
        <taxon>Archangium</taxon>
    </lineage>
</organism>
<sequence length="195" mass="20548">MNRFPTRPLLISLLSGLLLGGCGGGLEPVPIESTEPLGVQESELCSSLSVTSLTLAGASIFEGELAGSGSWTVSTSSNAVLLEYYVDNVKVAYEERPGASGTWYFSNGGVSCGVNHTFMVKAWPMVIDSSGVRTTCLNGSKSVSKIVSETCASCMTCHGGFAPPQDNKARSAYAEPCPRSTIGGEELKLFERIQH</sequence>
<proteinExistence type="predicted"/>
<name>A0A084SVA4_9BACT</name>
<dbReference type="PROSITE" id="PS51257">
    <property type="entry name" value="PROKAR_LIPOPROTEIN"/>
    <property type="match status" value="1"/>
</dbReference>
<evidence type="ECO:0000313" key="2">
    <source>
        <dbReference type="Proteomes" id="UP000028547"/>
    </source>
</evidence>